<dbReference type="PANTHER" id="PTHR16288">
    <property type="entry name" value="WD40 REPEAT PROTEIN 4"/>
    <property type="match status" value="1"/>
</dbReference>
<comment type="subcellular location">
    <subcellularLocation>
        <location evidence="1 6">Nucleus</location>
    </subcellularLocation>
</comment>
<dbReference type="SUPFAM" id="SSF50978">
    <property type="entry name" value="WD40 repeat-like"/>
    <property type="match status" value="1"/>
</dbReference>
<organism evidence="8">
    <name type="scientific">Psilocybe cubensis</name>
    <name type="common">Psychedelic mushroom</name>
    <name type="synonym">Stropharia cubensis</name>
    <dbReference type="NCBI Taxonomy" id="181762"/>
    <lineage>
        <taxon>Eukaryota</taxon>
        <taxon>Fungi</taxon>
        <taxon>Dikarya</taxon>
        <taxon>Basidiomycota</taxon>
        <taxon>Agaricomycotina</taxon>
        <taxon>Agaricomycetes</taxon>
        <taxon>Agaricomycetidae</taxon>
        <taxon>Agaricales</taxon>
        <taxon>Agaricineae</taxon>
        <taxon>Strophariaceae</taxon>
        <taxon>Psilocybe</taxon>
    </lineage>
</organism>
<dbReference type="Pfam" id="PF00400">
    <property type="entry name" value="WD40"/>
    <property type="match status" value="1"/>
</dbReference>
<evidence type="ECO:0000256" key="5">
    <source>
        <dbReference type="ARBA" id="ARBA00023242"/>
    </source>
</evidence>
<feature type="compositionally biased region" description="Basic and acidic residues" evidence="7">
    <location>
        <begin position="278"/>
        <end position="287"/>
    </location>
</feature>
<keyword evidence="2 6" id="KW-0853">WD repeat</keyword>
<keyword evidence="4 6" id="KW-0677">Repeat</keyword>
<dbReference type="InterPro" id="IPR015943">
    <property type="entry name" value="WD40/YVTN_repeat-like_dom_sf"/>
</dbReference>
<dbReference type="HAMAP" id="MF_03056">
    <property type="entry name" value="TRM82"/>
    <property type="match status" value="1"/>
</dbReference>
<dbReference type="AlphaFoldDB" id="A0A8H7XTH0"/>
<comment type="caution">
    <text evidence="8">The sequence shown here is derived from an EMBL/GenBank/DDBJ whole genome shotgun (WGS) entry which is preliminary data.</text>
</comment>
<evidence type="ECO:0000256" key="6">
    <source>
        <dbReference type="HAMAP-Rule" id="MF_03056"/>
    </source>
</evidence>
<evidence type="ECO:0000256" key="4">
    <source>
        <dbReference type="ARBA" id="ARBA00022737"/>
    </source>
</evidence>
<evidence type="ECO:0000256" key="2">
    <source>
        <dbReference type="ARBA" id="ARBA00022574"/>
    </source>
</evidence>
<dbReference type="PANTHER" id="PTHR16288:SF0">
    <property type="entry name" value="TRNA (GUANINE-N(7)-)-METHYLTRANSFERASE NON-CATALYTIC SUBUNIT WDR4"/>
    <property type="match status" value="1"/>
</dbReference>
<protein>
    <recommendedName>
        <fullName evidence="9">Transfer RNA methyltransferase 82</fullName>
    </recommendedName>
</protein>
<feature type="region of interest" description="Disordered" evidence="7">
    <location>
        <begin position="494"/>
        <end position="528"/>
    </location>
</feature>
<dbReference type="InterPro" id="IPR001680">
    <property type="entry name" value="WD40_rpt"/>
</dbReference>
<comment type="similarity">
    <text evidence="6">Belongs to the WD repeat TRM82 family.</text>
</comment>
<dbReference type="GO" id="GO:0106004">
    <property type="term" value="P:tRNA (guanine-N7)-methylation"/>
    <property type="evidence" value="ECO:0007669"/>
    <property type="project" value="UniProtKB-UniRule"/>
</dbReference>
<dbReference type="UniPathway" id="UPA00989"/>
<comment type="function">
    <text evidence="6">Required for the formation of N(7)-methylguanine at position 46 (m7G46) in tRNA. In the complex, it is required to stabilize and induce conformational changes of the catalytic subunit.</text>
</comment>
<sequence length="528" mass="57481">MPHYPHSHVFVGPTQTVDIAGPHIQVLDNVTGVVLFSTTAFSNDQKDVLLKSGPVRCAAVDQEFTHVVTSAEDKMLKVWQLDGLKLLSERELPKKPTSVAFTADAQTILVSDKFGDVFSYPFTYVPLTVKQKKDALSSHENPSGGQLILGHASPLNAFLLTPDERYIISADRDEHIRVSWYPKGYNIEMYCLGHLKFVSAIHIPKFDSATLISGGGDPVLKIWDWMTGSVRHDIEVLEKVEPYMAVRALKRKRGYEDGEAPEGGKFRRKKGRGKAKKKEGSTDAKDSEEPETANDVPEEEPKLEKVLVIRRIQSVKSDAGPYILFSAIGTTAVFCFPLKASVASVDIKAFDFGRPVLDFSVVGEQTIVVSLDGEWIPGEGEMATANDNDMIKILGFAGGELFEKEESLAVLASSLNSSLVSATAEEVKKLDLYGDLTSMPKYASDGDIEGEGDTTLPIGAPELSSSETAKGKKGQVELSKKELGRIKTKQAVLAKAQKMEVDGETKTEEEEAPESKRARSDGGSGMGA</sequence>
<evidence type="ECO:0000256" key="1">
    <source>
        <dbReference type="ARBA" id="ARBA00004123"/>
    </source>
</evidence>
<feature type="compositionally biased region" description="Acidic residues" evidence="7">
    <location>
        <begin position="288"/>
        <end position="298"/>
    </location>
</feature>
<dbReference type="SMART" id="SM00320">
    <property type="entry name" value="WD40"/>
    <property type="match status" value="3"/>
</dbReference>
<evidence type="ECO:0000256" key="7">
    <source>
        <dbReference type="SAM" id="MobiDB-lite"/>
    </source>
</evidence>
<gene>
    <name evidence="8" type="ORF">JR316_008642</name>
</gene>
<dbReference type="GO" id="GO:0043527">
    <property type="term" value="C:tRNA methyltransferase complex"/>
    <property type="evidence" value="ECO:0007669"/>
    <property type="project" value="TreeGrafter"/>
</dbReference>
<dbReference type="EMBL" id="JAFIQS010000008">
    <property type="protein sequence ID" value="KAG5166553.1"/>
    <property type="molecule type" value="Genomic_DNA"/>
</dbReference>
<dbReference type="GO" id="GO:0005634">
    <property type="term" value="C:nucleus"/>
    <property type="evidence" value="ECO:0007669"/>
    <property type="project" value="UniProtKB-SubCell"/>
</dbReference>
<reference evidence="8" key="1">
    <citation type="submission" date="2021-02" db="EMBL/GenBank/DDBJ databases">
        <title>Psilocybe cubensis genome.</title>
        <authorList>
            <person name="Mckernan K.J."/>
            <person name="Crawford S."/>
            <person name="Trippe A."/>
            <person name="Kane L.T."/>
            <person name="Mclaughlin S."/>
        </authorList>
    </citation>
    <scope>NUCLEOTIDE SEQUENCE [LARGE SCALE GENOMIC DNA]</scope>
    <source>
        <strain evidence="8">MGC-MH-2018</strain>
    </source>
</reference>
<keyword evidence="5 6" id="KW-0539">Nucleus</keyword>
<feature type="region of interest" description="Disordered" evidence="7">
    <location>
        <begin position="444"/>
        <end position="480"/>
    </location>
</feature>
<proteinExistence type="inferred from homology"/>
<comment type="pathway">
    <text evidence="6">tRNA modification; N(7)-methylguanine-tRNA biosynthesis.</text>
</comment>
<evidence type="ECO:0008006" key="9">
    <source>
        <dbReference type="Google" id="ProtNLM"/>
    </source>
</evidence>
<evidence type="ECO:0000256" key="3">
    <source>
        <dbReference type="ARBA" id="ARBA00022694"/>
    </source>
</evidence>
<dbReference type="Gene3D" id="2.130.10.10">
    <property type="entry name" value="YVTN repeat-like/Quinoprotein amine dehydrogenase"/>
    <property type="match status" value="1"/>
</dbReference>
<feature type="region of interest" description="Disordered" evidence="7">
    <location>
        <begin position="256"/>
        <end position="299"/>
    </location>
</feature>
<dbReference type="OrthoDB" id="339900at2759"/>
<feature type="compositionally biased region" description="Basic residues" evidence="7">
    <location>
        <begin position="266"/>
        <end position="277"/>
    </location>
</feature>
<dbReference type="InterPro" id="IPR028884">
    <property type="entry name" value="Trm82"/>
</dbReference>
<name>A0A8H7XTH0_PSICU</name>
<feature type="compositionally biased region" description="Basic and acidic residues" evidence="7">
    <location>
        <begin position="497"/>
        <end position="506"/>
    </location>
</feature>
<evidence type="ECO:0000313" key="8">
    <source>
        <dbReference type="EMBL" id="KAG5166553.1"/>
    </source>
</evidence>
<keyword evidence="3 6" id="KW-0819">tRNA processing</keyword>
<dbReference type="GO" id="GO:0005829">
    <property type="term" value="C:cytosol"/>
    <property type="evidence" value="ECO:0007669"/>
    <property type="project" value="TreeGrafter"/>
</dbReference>
<accession>A0A8H7XTH0</accession>
<dbReference type="InterPro" id="IPR036322">
    <property type="entry name" value="WD40_repeat_dom_sf"/>
</dbReference>